<feature type="chain" id="PRO_5032416509" evidence="2">
    <location>
        <begin position="22"/>
        <end position="199"/>
    </location>
</feature>
<feature type="signal peptide" evidence="2">
    <location>
        <begin position="1"/>
        <end position="21"/>
    </location>
</feature>
<accession>A0A850Q8C5</accession>
<evidence type="ECO:0000313" key="4">
    <source>
        <dbReference type="Proteomes" id="UP000592216"/>
    </source>
</evidence>
<dbReference type="Proteomes" id="UP000592216">
    <property type="component" value="Unassembled WGS sequence"/>
</dbReference>
<dbReference type="AlphaFoldDB" id="A0A850Q8C5"/>
<organism evidence="3 4">
    <name type="scientific">Donghicola mangrovi</name>
    <dbReference type="NCBI Taxonomy" id="2729614"/>
    <lineage>
        <taxon>Bacteria</taxon>
        <taxon>Pseudomonadati</taxon>
        <taxon>Pseudomonadota</taxon>
        <taxon>Alphaproteobacteria</taxon>
        <taxon>Rhodobacterales</taxon>
        <taxon>Roseobacteraceae</taxon>
        <taxon>Donghicola</taxon>
    </lineage>
</organism>
<keyword evidence="2" id="KW-0732">Signal</keyword>
<keyword evidence="1" id="KW-0812">Transmembrane</keyword>
<comment type="caution">
    <text evidence="3">The sequence shown here is derived from an EMBL/GenBank/DDBJ whole genome shotgun (WGS) entry which is preliminary data.</text>
</comment>
<sequence length="199" mass="20987">MNRLSLTLTAALALTPIAASAHKIIAAVFPSGTQIEGEIGFSNGDMAKNVVVNVLRPDGSKIGETTTDADGFFTYTPTEETALEFRSDLGAGHVATAEMSLEDVARVMGHTVTATEAPVSQAATDAPVVAGGLTPVQVAEVADMLRDELRPLRREIAAYREKNDLQTILGGIGYIIGLFGLVFYIAARRRLQDAGKGAQ</sequence>
<name>A0A850Q8C5_9RHOB</name>
<protein>
    <submittedName>
        <fullName evidence="3">Cobalt ABC transporter permease</fullName>
    </submittedName>
</protein>
<evidence type="ECO:0000256" key="1">
    <source>
        <dbReference type="SAM" id="Phobius"/>
    </source>
</evidence>
<keyword evidence="1" id="KW-0472">Membrane</keyword>
<evidence type="ECO:0000313" key="3">
    <source>
        <dbReference type="EMBL" id="NVO23238.1"/>
    </source>
</evidence>
<reference evidence="3 4" key="1">
    <citation type="submission" date="2020-04" db="EMBL/GenBank/DDBJ databases">
        <title>Donghicola sp., a member of the Rhodobacteraceae family isolated from mangrove forest in Thailand.</title>
        <authorList>
            <person name="Charoenyingcharoen P."/>
            <person name="Yukphan P."/>
        </authorList>
    </citation>
    <scope>NUCLEOTIDE SEQUENCE [LARGE SCALE GENOMIC DNA]</scope>
    <source>
        <strain evidence="3 4">B5-SW-15</strain>
    </source>
</reference>
<evidence type="ECO:0000256" key="2">
    <source>
        <dbReference type="SAM" id="SignalP"/>
    </source>
</evidence>
<dbReference type="EMBL" id="JABCJE010000002">
    <property type="protein sequence ID" value="NVO23238.1"/>
    <property type="molecule type" value="Genomic_DNA"/>
</dbReference>
<keyword evidence="1" id="KW-1133">Transmembrane helix</keyword>
<feature type="transmembrane region" description="Helical" evidence="1">
    <location>
        <begin position="168"/>
        <end position="187"/>
    </location>
</feature>
<proteinExistence type="predicted"/>
<dbReference type="RefSeq" id="WP_177157259.1">
    <property type="nucleotide sequence ID" value="NZ_JABCJE010000002.1"/>
</dbReference>
<gene>
    <name evidence="3" type="ORF">HJ536_07710</name>
</gene>